<organism evidence="1 2">
    <name type="scientific">Candidatus Kutchimonas denitrificans</name>
    <dbReference type="NCBI Taxonomy" id="3056748"/>
    <lineage>
        <taxon>Bacteria</taxon>
        <taxon>Pseudomonadati</taxon>
        <taxon>Gemmatimonadota</taxon>
        <taxon>Gemmatimonadia</taxon>
        <taxon>Candidatus Palauibacterales</taxon>
        <taxon>Candidatus Palauibacteraceae</taxon>
        <taxon>Candidatus Kutchimonas</taxon>
    </lineage>
</organism>
<proteinExistence type="predicted"/>
<reference evidence="1 2" key="1">
    <citation type="submission" date="2020-01" db="EMBL/GenBank/DDBJ databases">
        <title>Genomes assembled from Gulf of Kutch pelagic sediment metagenomes.</title>
        <authorList>
            <person name="Chandrashekar M."/>
            <person name="Mahajan M.S."/>
            <person name="Dave K.J."/>
            <person name="Vatsa P."/>
            <person name="Nathani N.M."/>
        </authorList>
    </citation>
    <scope>NUCLEOTIDE SEQUENCE [LARGE SCALE GENOMIC DNA]</scope>
    <source>
        <strain evidence="1">KS3-K002</strain>
    </source>
</reference>
<dbReference type="SUPFAM" id="SSF54909">
    <property type="entry name" value="Dimeric alpha+beta barrel"/>
    <property type="match status" value="1"/>
</dbReference>
<evidence type="ECO:0008006" key="3">
    <source>
        <dbReference type="Google" id="ProtNLM"/>
    </source>
</evidence>
<dbReference type="AlphaFoldDB" id="A0AAE5CBJ4"/>
<dbReference type="Proteomes" id="UP000702544">
    <property type="component" value="Unassembled WGS sequence"/>
</dbReference>
<comment type="caution">
    <text evidence="1">The sequence shown here is derived from an EMBL/GenBank/DDBJ whole genome shotgun (WGS) entry which is preliminary data.</text>
</comment>
<evidence type="ECO:0000313" key="2">
    <source>
        <dbReference type="Proteomes" id="UP000702544"/>
    </source>
</evidence>
<evidence type="ECO:0000313" key="1">
    <source>
        <dbReference type="EMBL" id="NIR75947.1"/>
    </source>
</evidence>
<sequence length="98" mass="11441">MQFARTVHFRIKDGKRDEFNRLFEDEVLPMLRKQDGFREELTLIGSDRCMGISLWNDENSAKSYHESTYPQVLEKLDPVIEDTPKVETYEVALTTVTA</sequence>
<name>A0AAE5CBJ4_9BACT</name>
<gene>
    <name evidence="1" type="ORF">GWO12_12695</name>
</gene>
<dbReference type="Gene3D" id="3.30.70.100">
    <property type="match status" value="1"/>
</dbReference>
<dbReference type="EMBL" id="JAACAK010000108">
    <property type="protein sequence ID" value="NIR75947.1"/>
    <property type="molecule type" value="Genomic_DNA"/>
</dbReference>
<dbReference type="InterPro" id="IPR011008">
    <property type="entry name" value="Dimeric_a/b-barrel"/>
</dbReference>
<accession>A0AAE5CBJ4</accession>
<protein>
    <recommendedName>
        <fullName evidence="3">ABM domain-containing protein</fullName>
    </recommendedName>
</protein>